<evidence type="ECO:0000313" key="2">
    <source>
        <dbReference type="EMBL" id="KAG5418299.1"/>
    </source>
</evidence>
<feature type="compositionally biased region" description="Acidic residues" evidence="1">
    <location>
        <begin position="264"/>
        <end position="273"/>
    </location>
</feature>
<evidence type="ECO:0000313" key="3">
    <source>
        <dbReference type="Proteomes" id="UP000669133"/>
    </source>
</evidence>
<dbReference type="EMBL" id="JAEOAQ010000005">
    <property type="protein sequence ID" value="KAG5418299.1"/>
    <property type="molecule type" value="Genomic_DNA"/>
</dbReference>
<reference evidence="2 3" key="1">
    <citation type="submission" date="2020-12" db="EMBL/GenBank/DDBJ databases">
        <title>Effect of drift, selection, and recombination on the evolution of hybrid genomes in Candida yeast pathogens.</title>
        <authorList>
            <person name="Mixao V."/>
            <person name="Ksiezopolska E."/>
            <person name="Saus E."/>
            <person name="Boekhout T."/>
            <person name="Gacser A."/>
            <person name="Gabaldon T."/>
        </authorList>
    </citation>
    <scope>NUCLEOTIDE SEQUENCE [LARGE SCALE GENOMIC DNA]</scope>
    <source>
        <strain evidence="2 3">BP57</strain>
    </source>
</reference>
<proteinExistence type="predicted"/>
<feature type="region of interest" description="Disordered" evidence="1">
    <location>
        <begin position="264"/>
        <end position="305"/>
    </location>
</feature>
<accession>A0A8H7ZD22</accession>
<protein>
    <submittedName>
        <fullName evidence="2">Uncharacterized protein</fullName>
    </submittedName>
</protein>
<dbReference type="RefSeq" id="XP_067547415.1">
    <property type="nucleotide sequence ID" value="XM_067692833.1"/>
</dbReference>
<evidence type="ECO:0000256" key="1">
    <source>
        <dbReference type="SAM" id="MobiDB-lite"/>
    </source>
</evidence>
<dbReference type="Proteomes" id="UP000669133">
    <property type="component" value="Unassembled WGS sequence"/>
</dbReference>
<feature type="compositionally biased region" description="Basic residues" evidence="1">
    <location>
        <begin position="282"/>
        <end position="305"/>
    </location>
</feature>
<comment type="caution">
    <text evidence="2">The sequence shown here is derived from an EMBL/GenBank/DDBJ whole genome shotgun (WGS) entry which is preliminary data.</text>
</comment>
<name>A0A8H7ZD22_9ASCO</name>
<sequence>MVIVYVSLLDINAWSPCSSWGTFAFSLHCHGQHHLQEKEEAAERGYTLSHRRLRSLVFNRVASKSIIEEPVTSYNNEEEEEASSLTTLHMDSPFSSLEVSLISSISELSPSHLINPNRIYKLINNKGVIIHSSQLNLPYTPSSNHHKSSTHNNWLLIQSPYPPTQTQVHFPISKCLNQQFGDGGSIDVQSTIFASFINTLDLTLGLNILFASESFTARFELTKSITWRNLYTCTVPDGMIGQIWARSDVVVFDGVELSFIEFEGEETEEEEQENNGITASKAKYRPKLRHKQPRSRSKLRSKLKTKKHKLKLKFWRKLQKIKMFNGGGGKGGLQRRPIISCVTDVRLLDCSGKRTRDSLDLEVI</sequence>
<organism evidence="2 3">
    <name type="scientific">Candida metapsilosis</name>
    <dbReference type="NCBI Taxonomy" id="273372"/>
    <lineage>
        <taxon>Eukaryota</taxon>
        <taxon>Fungi</taxon>
        <taxon>Dikarya</taxon>
        <taxon>Ascomycota</taxon>
        <taxon>Saccharomycotina</taxon>
        <taxon>Pichiomycetes</taxon>
        <taxon>Debaryomycetaceae</taxon>
        <taxon>Candida/Lodderomyces clade</taxon>
        <taxon>Candida</taxon>
    </lineage>
</organism>
<keyword evidence="3" id="KW-1185">Reference proteome</keyword>
<dbReference type="AlphaFoldDB" id="A0A8H7ZD22"/>
<gene>
    <name evidence="2" type="ORF">I9W82_003827</name>
</gene>
<dbReference type="OrthoDB" id="4022836at2759"/>
<dbReference type="GeneID" id="93652456"/>